<dbReference type="InterPro" id="IPR016181">
    <property type="entry name" value="Acyl_CoA_acyltransferase"/>
</dbReference>
<evidence type="ECO:0000313" key="5">
    <source>
        <dbReference type="Proteomes" id="UP000186817"/>
    </source>
</evidence>
<dbReference type="OrthoDB" id="446723at2759"/>
<gene>
    <name evidence="4" type="ORF">AK812_SmicGene11729</name>
</gene>
<organism evidence="4 5">
    <name type="scientific">Symbiodinium microadriaticum</name>
    <name type="common">Dinoflagellate</name>
    <name type="synonym">Zooxanthella microadriatica</name>
    <dbReference type="NCBI Taxonomy" id="2951"/>
    <lineage>
        <taxon>Eukaryota</taxon>
        <taxon>Sar</taxon>
        <taxon>Alveolata</taxon>
        <taxon>Dinophyceae</taxon>
        <taxon>Suessiales</taxon>
        <taxon>Symbiodiniaceae</taxon>
        <taxon>Symbiodinium</taxon>
    </lineage>
</organism>
<dbReference type="InterPro" id="IPR000182">
    <property type="entry name" value="GNAT_dom"/>
</dbReference>
<dbReference type="PROSITE" id="PS50088">
    <property type="entry name" value="ANK_REPEAT"/>
    <property type="match status" value="1"/>
</dbReference>
<protein>
    <recommendedName>
        <fullName evidence="3">N-acetyltransferase domain-containing protein</fullName>
    </recommendedName>
</protein>
<dbReference type="SUPFAM" id="SSF55729">
    <property type="entry name" value="Acyl-CoA N-acyltransferases (Nat)"/>
    <property type="match status" value="1"/>
</dbReference>
<dbReference type="Gene3D" id="1.25.40.20">
    <property type="entry name" value="Ankyrin repeat-containing domain"/>
    <property type="match status" value="1"/>
</dbReference>
<feature type="repeat" description="ANK" evidence="1">
    <location>
        <begin position="439"/>
        <end position="471"/>
    </location>
</feature>
<dbReference type="CDD" id="cd04301">
    <property type="entry name" value="NAT_SF"/>
    <property type="match status" value="1"/>
</dbReference>
<comment type="caution">
    <text evidence="4">The sequence shown here is derived from an EMBL/GenBank/DDBJ whole genome shotgun (WGS) entry which is preliminary data.</text>
</comment>
<dbReference type="GO" id="GO:0016747">
    <property type="term" value="F:acyltransferase activity, transferring groups other than amino-acyl groups"/>
    <property type="evidence" value="ECO:0007669"/>
    <property type="project" value="InterPro"/>
</dbReference>
<keyword evidence="5" id="KW-1185">Reference proteome</keyword>
<accession>A0A1Q9ECI0</accession>
<dbReference type="PROSITE" id="PS50297">
    <property type="entry name" value="ANK_REP_REGION"/>
    <property type="match status" value="1"/>
</dbReference>
<feature type="compositionally biased region" description="Basic and acidic residues" evidence="2">
    <location>
        <begin position="366"/>
        <end position="380"/>
    </location>
</feature>
<dbReference type="AlphaFoldDB" id="A0A1Q9ECI0"/>
<feature type="region of interest" description="Disordered" evidence="2">
    <location>
        <begin position="350"/>
        <end position="383"/>
    </location>
</feature>
<reference evidence="4 5" key="1">
    <citation type="submission" date="2016-02" db="EMBL/GenBank/DDBJ databases">
        <title>Genome analysis of coral dinoflagellate symbionts highlights evolutionary adaptations to a symbiotic lifestyle.</title>
        <authorList>
            <person name="Aranda M."/>
            <person name="Li Y."/>
            <person name="Liew Y.J."/>
            <person name="Baumgarten S."/>
            <person name="Simakov O."/>
            <person name="Wilson M."/>
            <person name="Piel J."/>
            <person name="Ashoor H."/>
            <person name="Bougouffa S."/>
            <person name="Bajic V.B."/>
            <person name="Ryu T."/>
            <person name="Ravasi T."/>
            <person name="Bayer T."/>
            <person name="Micklem G."/>
            <person name="Kim H."/>
            <person name="Bhak J."/>
            <person name="Lajeunesse T.C."/>
            <person name="Voolstra C.R."/>
        </authorList>
    </citation>
    <scope>NUCLEOTIDE SEQUENCE [LARGE SCALE GENOMIC DNA]</scope>
    <source>
        <strain evidence="4 5">CCMP2467</strain>
    </source>
</reference>
<name>A0A1Q9ECI0_SYMMI</name>
<evidence type="ECO:0000256" key="2">
    <source>
        <dbReference type="SAM" id="MobiDB-lite"/>
    </source>
</evidence>
<dbReference type="Pfam" id="PF13857">
    <property type="entry name" value="Ank_5"/>
    <property type="match status" value="1"/>
</dbReference>
<evidence type="ECO:0000313" key="4">
    <source>
        <dbReference type="EMBL" id="OLQ05118.1"/>
    </source>
</evidence>
<sequence>MDGERIVDLRCEQRDLLGKVYAELLQVHFPVPGELDDFETMETALAQEVDGLNPELHVLTMLVGDELAGCACYEYYPRGNHCLISYVCVASAFRRRGVAGRLMRHLQAQLAERASAGLAAIFAETHAEDVEDGIMDPKERQEVLASLGFRCLQFDYTQTDVDDSYTMYHHQVNYLDDFSGSVLGCQEESYKCAAWYQRQVTALMAICCVGCLSLVPGLVRRVVSQVAFFPPRPPGYHVTEDRQVFLVEADYGLAQIPDLAAEGIVVDTVRMWTRRNNVILGFHFKRADSTRTLLFSHGNSTDIGIMFQHLRELCARLQVDVFARPGTAVTAVMTSLAHAGTATSLPGSAIFDEDQAGPPIIPTPKLESRGRTKQYEKDQEPLDDEQVDVDATADLTKRELVQMQALKQISPWLRANNFREMDVNEQQVPSGCFLFKRPESMCPIHVAAKRGHERIINFLLLARADPKQKTSRGRTALEIAQKADKEGAFGSHRETLRILLAAERTVSVRRAIEVMGK</sequence>
<evidence type="ECO:0000259" key="3">
    <source>
        <dbReference type="PROSITE" id="PS51186"/>
    </source>
</evidence>
<keyword evidence="1" id="KW-0040">ANK repeat</keyword>
<dbReference type="InterPro" id="IPR036770">
    <property type="entry name" value="Ankyrin_rpt-contain_sf"/>
</dbReference>
<proteinExistence type="predicted"/>
<dbReference type="Gene3D" id="3.40.630.30">
    <property type="match status" value="1"/>
</dbReference>
<dbReference type="PROSITE" id="PS51186">
    <property type="entry name" value="GNAT"/>
    <property type="match status" value="1"/>
</dbReference>
<evidence type="ECO:0000256" key="1">
    <source>
        <dbReference type="PROSITE-ProRule" id="PRU00023"/>
    </source>
</evidence>
<feature type="domain" description="N-acetyltransferase" evidence="3">
    <location>
        <begin position="4"/>
        <end position="168"/>
    </location>
</feature>
<dbReference type="InterPro" id="IPR002110">
    <property type="entry name" value="Ankyrin_rpt"/>
</dbReference>
<dbReference type="Proteomes" id="UP000186817">
    <property type="component" value="Unassembled WGS sequence"/>
</dbReference>
<dbReference type="SUPFAM" id="SSF48403">
    <property type="entry name" value="Ankyrin repeat"/>
    <property type="match status" value="1"/>
</dbReference>
<dbReference type="Pfam" id="PF00583">
    <property type="entry name" value="Acetyltransf_1"/>
    <property type="match status" value="1"/>
</dbReference>
<dbReference type="EMBL" id="LSRX01000194">
    <property type="protein sequence ID" value="OLQ05118.1"/>
    <property type="molecule type" value="Genomic_DNA"/>
</dbReference>